<dbReference type="STRING" id="569882.SAMN04490248_10220"/>
<gene>
    <name evidence="2" type="ORF">SAMN04490248_10220</name>
</gene>
<dbReference type="Proteomes" id="UP000198893">
    <property type="component" value="Unassembled WGS sequence"/>
</dbReference>
<accession>A0A1H8MCH6</accession>
<dbReference type="SUPFAM" id="SSF51735">
    <property type="entry name" value="NAD(P)-binding Rossmann-fold domains"/>
    <property type="match status" value="1"/>
</dbReference>
<protein>
    <submittedName>
        <fullName evidence="2">Nucleoside-diphosphate-sugar epimerase</fullName>
    </submittedName>
</protein>
<dbReference type="Gene3D" id="3.40.50.720">
    <property type="entry name" value="NAD(P)-binding Rossmann-like Domain"/>
    <property type="match status" value="1"/>
</dbReference>
<keyword evidence="3" id="KW-1185">Reference proteome</keyword>
<evidence type="ECO:0000259" key="1">
    <source>
        <dbReference type="Pfam" id="PF01370"/>
    </source>
</evidence>
<reference evidence="2 3" key="1">
    <citation type="submission" date="2016-10" db="EMBL/GenBank/DDBJ databases">
        <authorList>
            <person name="de Groot N.N."/>
        </authorList>
    </citation>
    <scope>NUCLEOTIDE SEQUENCE [LARGE SCALE GENOMIC DNA]</scope>
    <source>
        <strain evidence="2 3">DSM 27842</strain>
    </source>
</reference>
<dbReference type="AlphaFoldDB" id="A0A1H8MCH6"/>
<dbReference type="EMBL" id="FODS01000002">
    <property type="protein sequence ID" value="SEO14918.1"/>
    <property type="molecule type" value="Genomic_DNA"/>
</dbReference>
<evidence type="ECO:0000313" key="3">
    <source>
        <dbReference type="Proteomes" id="UP000198893"/>
    </source>
</evidence>
<organism evidence="2 3">
    <name type="scientific">Salinihabitans flavidus</name>
    <dbReference type="NCBI Taxonomy" id="569882"/>
    <lineage>
        <taxon>Bacteria</taxon>
        <taxon>Pseudomonadati</taxon>
        <taxon>Pseudomonadota</taxon>
        <taxon>Alphaproteobacteria</taxon>
        <taxon>Rhodobacterales</taxon>
        <taxon>Roseobacteraceae</taxon>
        <taxon>Salinihabitans</taxon>
    </lineage>
</organism>
<dbReference type="RefSeq" id="WP_217639281.1">
    <property type="nucleotide sequence ID" value="NZ_FODS01000002.1"/>
</dbReference>
<dbReference type="InterPro" id="IPR001509">
    <property type="entry name" value="Epimerase_deHydtase"/>
</dbReference>
<dbReference type="Pfam" id="PF01370">
    <property type="entry name" value="Epimerase"/>
    <property type="match status" value="1"/>
</dbReference>
<name>A0A1H8MCH6_9RHOB</name>
<sequence>MTAAMREHLPDSLPDRIEDVEMLEELLSRPDAATTSDLSALDGDVMVLGVSGKVGPTLARMAARALPERRVIGVARFSDPETRRQLDAWGVETIQCDLMDRAELGKLPQAKNIVFMAGHKFGSSGNQGLTWAMNTYLPGLVAETFTAARISVFSTGCVYPFVPLEQIGADERMLPDPPGEYAQSCIGRERMFQYFSELHGAPGRLIRLNYAIDMRYGVLCDIADAIHAGKPVDLSTGHVNVIWQGDANRFALRALAHATVPTSPLNVSGPETLPVRWLAEELGRRIGREVTFVGEPGPTAWLNNSAEAFRLFGYPEVPLSRLLDWVADWTLREMPSLGKPTKFEFRDGRY</sequence>
<evidence type="ECO:0000313" key="2">
    <source>
        <dbReference type="EMBL" id="SEO14918.1"/>
    </source>
</evidence>
<dbReference type="InterPro" id="IPR036291">
    <property type="entry name" value="NAD(P)-bd_dom_sf"/>
</dbReference>
<feature type="domain" description="NAD-dependent epimerase/dehydratase" evidence="1">
    <location>
        <begin position="45"/>
        <end position="208"/>
    </location>
</feature>
<proteinExistence type="predicted"/>